<dbReference type="AlphaFoldDB" id="C2MBV9"/>
<keyword evidence="2" id="KW-1185">Reference proteome</keyword>
<evidence type="ECO:0000313" key="2">
    <source>
        <dbReference type="Proteomes" id="UP000003303"/>
    </source>
</evidence>
<accession>C2MBV9</accession>
<dbReference type="Proteomes" id="UP000003303">
    <property type="component" value="Unassembled WGS sequence"/>
</dbReference>
<name>C2MBV9_9PORP</name>
<feature type="non-terminal residue" evidence="1">
    <location>
        <position position="36"/>
    </location>
</feature>
<protein>
    <submittedName>
        <fullName evidence="1">Uncharacterized protein</fullName>
    </submittedName>
</protein>
<sequence>MTVTNDAPKAVSKEATWTVNADDTYSVETSQEGEGE</sequence>
<comment type="caution">
    <text evidence="1">The sequence shown here is derived from an EMBL/GenBank/DDBJ whole genome shotgun (WGS) entry which is preliminary data.</text>
</comment>
<dbReference type="EMBL" id="ACLR01000138">
    <property type="protein sequence ID" value="EEK16792.1"/>
    <property type="molecule type" value="Genomic_DNA"/>
</dbReference>
<proteinExistence type="predicted"/>
<reference evidence="1 2" key="1">
    <citation type="submission" date="2009-04" db="EMBL/GenBank/DDBJ databases">
        <authorList>
            <person name="Sebastian Y."/>
            <person name="Madupu R."/>
            <person name="Durkin A.S."/>
            <person name="Torralba M."/>
            <person name="Methe B."/>
            <person name="Sutton G.G."/>
            <person name="Strausberg R.L."/>
            <person name="Nelson K.E."/>
        </authorList>
    </citation>
    <scope>NUCLEOTIDE SEQUENCE [LARGE SCALE GENOMIC DNA]</scope>
    <source>
        <strain evidence="1 2">60-3</strain>
    </source>
</reference>
<gene>
    <name evidence="1" type="ORF">PORUE0001_1809</name>
</gene>
<evidence type="ECO:0000313" key="1">
    <source>
        <dbReference type="EMBL" id="EEK16792.1"/>
    </source>
</evidence>
<organism evidence="1 2">
    <name type="scientific">Porphyromonas uenonis 60-3</name>
    <dbReference type="NCBI Taxonomy" id="596327"/>
    <lineage>
        <taxon>Bacteria</taxon>
        <taxon>Pseudomonadati</taxon>
        <taxon>Bacteroidota</taxon>
        <taxon>Bacteroidia</taxon>
        <taxon>Bacteroidales</taxon>
        <taxon>Porphyromonadaceae</taxon>
        <taxon>Porphyromonas</taxon>
    </lineage>
</organism>